<feature type="transmembrane region" description="Helical" evidence="10">
    <location>
        <begin position="38"/>
        <end position="55"/>
    </location>
</feature>
<dbReference type="Pfam" id="PF03083">
    <property type="entry name" value="MtN3_slv"/>
    <property type="match status" value="2"/>
</dbReference>
<evidence type="ECO:0000256" key="5">
    <source>
        <dbReference type="ARBA" id="ARBA00022597"/>
    </source>
</evidence>
<evidence type="ECO:0000313" key="11">
    <source>
        <dbReference type="EMBL" id="KAK4488739.1"/>
    </source>
</evidence>
<feature type="transmembrane region" description="Helical" evidence="10">
    <location>
        <begin position="124"/>
        <end position="152"/>
    </location>
</feature>
<accession>A0ABR0DHN5</accession>
<keyword evidence="12" id="KW-1185">Reference proteome</keyword>
<evidence type="ECO:0000256" key="1">
    <source>
        <dbReference type="ARBA" id="ARBA00004651"/>
    </source>
</evidence>
<gene>
    <name evidence="11" type="ORF">RD792_004520</name>
</gene>
<dbReference type="Proteomes" id="UP001291926">
    <property type="component" value="Unassembled WGS sequence"/>
</dbReference>
<keyword evidence="4" id="KW-1003">Cell membrane</keyword>
<evidence type="ECO:0000256" key="2">
    <source>
        <dbReference type="ARBA" id="ARBA00007809"/>
    </source>
</evidence>
<comment type="caution">
    <text evidence="11">The sequence shown here is derived from an EMBL/GenBank/DDBJ whole genome shotgun (WGS) entry which is preliminary data.</text>
</comment>
<dbReference type="PANTHER" id="PTHR10791">
    <property type="entry name" value="RAG1-ACTIVATING PROTEIN 1"/>
    <property type="match status" value="1"/>
</dbReference>
<organism evidence="11 12">
    <name type="scientific">Penstemon davidsonii</name>
    <dbReference type="NCBI Taxonomy" id="160366"/>
    <lineage>
        <taxon>Eukaryota</taxon>
        <taxon>Viridiplantae</taxon>
        <taxon>Streptophyta</taxon>
        <taxon>Embryophyta</taxon>
        <taxon>Tracheophyta</taxon>
        <taxon>Spermatophyta</taxon>
        <taxon>Magnoliopsida</taxon>
        <taxon>eudicotyledons</taxon>
        <taxon>Gunneridae</taxon>
        <taxon>Pentapetalae</taxon>
        <taxon>asterids</taxon>
        <taxon>lamiids</taxon>
        <taxon>Lamiales</taxon>
        <taxon>Plantaginaceae</taxon>
        <taxon>Cheloneae</taxon>
        <taxon>Penstemon</taxon>
    </lineage>
</organism>
<evidence type="ECO:0000256" key="6">
    <source>
        <dbReference type="ARBA" id="ARBA00022692"/>
    </source>
</evidence>
<sequence length="332" mass="37667">MEIFFNAGNIVSILVYLAPLPTFIRIYKEKSTMGFDSLPYVVALFSAMLWMYYAFLKTNAVLLISINSFGCIIETVYIFMFLFYASKKVKTHTFKLLGLMNVGLFSLIFMLTFFIFGGQLRTQIVGWICVAISVCVFVAPLSIVVRIIIIIYSKIGKNELGYGPGRLDMGGTQLLRIEKILDRRFQVVRTRSVEFMPFTLSFFLTLSAVMWFSYGLFQRDICIALPNVMGFFLGMLQMLLYGIYRNAKVPEIDEEKKIAEQVINNNIMMLGTPEVHPVDHNSHKIKEENNKDDEEEANINRGISCVPCAISVEPSQVNNLQLESPVLIVCAA</sequence>
<dbReference type="InterPro" id="IPR004316">
    <property type="entry name" value="SWEET_rpt"/>
</dbReference>
<evidence type="ECO:0000256" key="9">
    <source>
        <dbReference type="ARBA" id="ARBA00023136"/>
    </source>
</evidence>
<evidence type="ECO:0000256" key="7">
    <source>
        <dbReference type="ARBA" id="ARBA00022737"/>
    </source>
</evidence>
<feature type="transmembrane region" description="Helical" evidence="10">
    <location>
        <begin position="6"/>
        <end position="26"/>
    </location>
</feature>
<dbReference type="InterPro" id="IPR047664">
    <property type="entry name" value="SWEET"/>
</dbReference>
<keyword evidence="5" id="KW-0762">Sugar transport</keyword>
<keyword evidence="6 10" id="KW-0812">Transmembrane</keyword>
<evidence type="ECO:0000256" key="10">
    <source>
        <dbReference type="SAM" id="Phobius"/>
    </source>
</evidence>
<dbReference type="Gene3D" id="1.20.1280.290">
    <property type="match status" value="2"/>
</dbReference>
<evidence type="ECO:0000256" key="3">
    <source>
        <dbReference type="ARBA" id="ARBA00022448"/>
    </source>
</evidence>
<feature type="transmembrane region" description="Helical" evidence="10">
    <location>
        <begin position="61"/>
        <end position="84"/>
    </location>
</feature>
<proteinExistence type="inferred from homology"/>
<comment type="similarity">
    <text evidence="2">Belongs to the SWEET sugar transporter family.</text>
</comment>
<dbReference type="EMBL" id="JAYDYQ010001088">
    <property type="protein sequence ID" value="KAK4488739.1"/>
    <property type="molecule type" value="Genomic_DNA"/>
</dbReference>
<protein>
    <recommendedName>
        <fullName evidence="13">Bidirectional sugar transporter SWEET</fullName>
    </recommendedName>
</protein>
<keyword evidence="9 10" id="KW-0472">Membrane</keyword>
<feature type="transmembrane region" description="Helical" evidence="10">
    <location>
        <begin position="193"/>
        <end position="217"/>
    </location>
</feature>
<feature type="transmembrane region" description="Helical" evidence="10">
    <location>
        <begin position="223"/>
        <end position="244"/>
    </location>
</feature>
<evidence type="ECO:0008006" key="13">
    <source>
        <dbReference type="Google" id="ProtNLM"/>
    </source>
</evidence>
<comment type="subcellular location">
    <subcellularLocation>
        <location evidence="1">Cell membrane</location>
        <topology evidence="1">Multi-pass membrane protein</topology>
    </subcellularLocation>
</comment>
<reference evidence="11 12" key="1">
    <citation type="journal article" date="2023" name="bioRxiv">
        <title>Genome report: Whole genome sequence and annotation of Penstemon davidsonii.</title>
        <authorList>
            <person name="Ostevik K.L."/>
            <person name="Alabady M."/>
            <person name="Zhang M."/>
            <person name="Rausher M.D."/>
        </authorList>
    </citation>
    <scope>NUCLEOTIDE SEQUENCE [LARGE SCALE GENOMIC DNA]</scope>
    <source>
        <strain evidence="11">DNT005</strain>
        <tissue evidence="11">Whole leaf</tissue>
    </source>
</reference>
<keyword evidence="7" id="KW-0677">Repeat</keyword>
<name>A0ABR0DHN5_9LAMI</name>
<evidence type="ECO:0000256" key="8">
    <source>
        <dbReference type="ARBA" id="ARBA00022989"/>
    </source>
</evidence>
<evidence type="ECO:0000313" key="12">
    <source>
        <dbReference type="Proteomes" id="UP001291926"/>
    </source>
</evidence>
<keyword evidence="8 10" id="KW-1133">Transmembrane helix</keyword>
<dbReference type="PANTHER" id="PTHR10791:SF222">
    <property type="entry name" value="BIDIRECTIONAL SUGAR TRANSPORTER SWEET15"/>
    <property type="match status" value="1"/>
</dbReference>
<evidence type="ECO:0000256" key="4">
    <source>
        <dbReference type="ARBA" id="ARBA00022475"/>
    </source>
</evidence>
<keyword evidence="3" id="KW-0813">Transport</keyword>
<feature type="transmembrane region" description="Helical" evidence="10">
    <location>
        <begin position="96"/>
        <end position="118"/>
    </location>
</feature>